<dbReference type="EMBL" id="BMAU01021012">
    <property type="protein sequence ID" value="GFX86624.1"/>
    <property type="molecule type" value="Genomic_DNA"/>
</dbReference>
<comment type="caution">
    <text evidence="1">The sequence shown here is derived from an EMBL/GenBank/DDBJ whole genome shotgun (WGS) entry which is preliminary data.</text>
</comment>
<accession>A0A8X6UYK5</accession>
<sequence>MDPIDAFSEHLSTTVVPVTLPDKPDVLEYAARQGQVRAGIIYQEPTAKRVFVLFCKDRWHQQKTWLDNFKRAVMEAKHVNEFRPNDVMWEKTSKGLLRNPDRLLKNTDKRMVYVYNNIFFAKKDFTFGLRTVKSGEIHLIQTTHVPMLIYELPASSLKCRAQPNVIRRSFEPHDQMLYHRTILEPHTAYPIPAGTHYIVLTVQKTAFGLDIIPESLLPQLIRKGFHVGDFRKMKKFNQTPYKLPPPTPIHVPAEKRPLEEKALPKKRVRITPVMRRVSRRSELPMAPVPIPQSPVQIPDVLEPVQIRDVLEPVQIPDVLEPVQIRDVLEPVQIPDVPQSPVQITDVLEPVPIPDVPPSPVHIPQPPVQIPDVLEPPVHIPQPPVQIPDVLEPVQIPLVPQSPVQIPVSQVPEPPVQIPIVQIPDDPEPVQIPVSQVPHTPTQILPEPMNILHVSESVQIPDDPETVQIPVSQVPQPPMQILPEPMNILHVPQHVQIPVSQVPQPPMQILPEPINILHVSEPVQIPVSQVPQSPVQILHVSEPVQIPVSQVPQSPVQSLPEPIQLLPELDILDPLESTDAFDQLMSFVFGSQELQLFHTVPSFFDADLFSFLDEFEREPMDLTMPRLNSCVKNIGFKPIQPMDLSVNSSIGQ</sequence>
<keyword evidence="2" id="KW-1185">Reference proteome</keyword>
<dbReference type="Proteomes" id="UP000887159">
    <property type="component" value="Unassembled WGS sequence"/>
</dbReference>
<dbReference type="AlphaFoldDB" id="A0A8X6UYK5"/>
<protein>
    <submittedName>
        <fullName evidence="1">Uncharacterized protein</fullName>
    </submittedName>
</protein>
<gene>
    <name evidence="1" type="primary">NCL1_54228</name>
    <name evidence="1" type="ORF">TNCV_1994861</name>
</gene>
<organism evidence="1 2">
    <name type="scientific">Trichonephila clavipes</name>
    <name type="common">Golden silk orbweaver</name>
    <name type="synonym">Nephila clavipes</name>
    <dbReference type="NCBI Taxonomy" id="2585209"/>
    <lineage>
        <taxon>Eukaryota</taxon>
        <taxon>Metazoa</taxon>
        <taxon>Ecdysozoa</taxon>
        <taxon>Arthropoda</taxon>
        <taxon>Chelicerata</taxon>
        <taxon>Arachnida</taxon>
        <taxon>Araneae</taxon>
        <taxon>Araneomorphae</taxon>
        <taxon>Entelegynae</taxon>
        <taxon>Araneoidea</taxon>
        <taxon>Nephilidae</taxon>
        <taxon>Trichonephila</taxon>
    </lineage>
</organism>
<evidence type="ECO:0000313" key="2">
    <source>
        <dbReference type="Proteomes" id="UP000887159"/>
    </source>
</evidence>
<name>A0A8X6UYK5_TRICX</name>
<proteinExistence type="predicted"/>
<evidence type="ECO:0000313" key="1">
    <source>
        <dbReference type="EMBL" id="GFX86624.1"/>
    </source>
</evidence>
<reference evidence="1" key="1">
    <citation type="submission" date="2020-08" db="EMBL/GenBank/DDBJ databases">
        <title>Multicomponent nature underlies the extraordinary mechanical properties of spider dragline silk.</title>
        <authorList>
            <person name="Kono N."/>
            <person name="Nakamura H."/>
            <person name="Mori M."/>
            <person name="Yoshida Y."/>
            <person name="Ohtoshi R."/>
            <person name="Malay A.D."/>
            <person name="Moran D.A.P."/>
            <person name="Tomita M."/>
            <person name="Numata K."/>
            <person name="Arakawa K."/>
        </authorList>
    </citation>
    <scope>NUCLEOTIDE SEQUENCE</scope>
</reference>